<proteinExistence type="predicted"/>
<dbReference type="KEGG" id="erz:ER308_16655"/>
<dbReference type="RefSeq" id="WP_131156034.1">
    <property type="nucleotide sequence ID" value="NZ_CP036402.1"/>
</dbReference>
<organism evidence="1 2">
    <name type="scientific">Egibacter rhizosphaerae</name>
    <dbReference type="NCBI Taxonomy" id="1670831"/>
    <lineage>
        <taxon>Bacteria</taxon>
        <taxon>Bacillati</taxon>
        <taxon>Actinomycetota</taxon>
        <taxon>Nitriliruptoria</taxon>
        <taxon>Egibacterales</taxon>
        <taxon>Egibacteraceae</taxon>
        <taxon>Egibacter</taxon>
    </lineage>
</organism>
<evidence type="ECO:0000313" key="1">
    <source>
        <dbReference type="EMBL" id="QBI21041.1"/>
    </source>
</evidence>
<reference evidence="1 2" key="1">
    <citation type="submission" date="2019-01" db="EMBL/GenBank/DDBJ databases">
        <title>Egibacter rhizosphaerae EGI 80759T.</title>
        <authorList>
            <person name="Chen D.-D."/>
            <person name="Tian Y."/>
            <person name="Jiao J.-Y."/>
            <person name="Zhang X.-T."/>
            <person name="Zhang Y.-G."/>
            <person name="Zhang Y."/>
            <person name="Xiao M."/>
            <person name="Shu W.-S."/>
            <person name="Li W.-J."/>
        </authorList>
    </citation>
    <scope>NUCLEOTIDE SEQUENCE [LARGE SCALE GENOMIC DNA]</scope>
    <source>
        <strain evidence="1 2">EGI 80759</strain>
    </source>
</reference>
<dbReference type="EMBL" id="CP036402">
    <property type="protein sequence ID" value="QBI21041.1"/>
    <property type="molecule type" value="Genomic_DNA"/>
</dbReference>
<name>A0A411YIR3_9ACTN</name>
<dbReference type="AlphaFoldDB" id="A0A411YIR3"/>
<gene>
    <name evidence="1" type="ORF">ER308_16655</name>
</gene>
<sequence length="115" mass="12571">MSRTDRITELEREIAVEMEQASLHFARAAALREEVRLLREGAQVATDVAAMSRVDAIVAVLRHAGAPMSPTEIGRALVAAGRAEDSRQTLTASLDYLRKQERIVRVGRGQYAVAA</sequence>
<dbReference type="Proteomes" id="UP000291469">
    <property type="component" value="Chromosome"/>
</dbReference>
<protein>
    <submittedName>
        <fullName evidence="1">Uncharacterized protein</fullName>
    </submittedName>
</protein>
<accession>A0A411YIR3</accession>
<keyword evidence="2" id="KW-1185">Reference proteome</keyword>
<evidence type="ECO:0000313" key="2">
    <source>
        <dbReference type="Proteomes" id="UP000291469"/>
    </source>
</evidence>